<protein>
    <recommendedName>
        <fullName evidence="3">DUF3592 domain-containing protein</fullName>
    </recommendedName>
</protein>
<dbReference type="RefSeq" id="WP_379850929.1">
    <property type="nucleotide sequence ID" value="NZ_JBHSMA010000017.1"/>
</dbReference>
<keyword evidence="2" id="KW-1185">Reference proteome</keyword>
<evidence type="ECO:0000313" key="1">
    <source>
        <dbReference type="EMBL" id="MFC5412923.1"/>
    </source>
</evidence>
<comment type="caution">
    <text evidence="1">The sequence shown here is derived from an EMBL/GenBank/DDBJ whole genome shotgun (WGS) entry which is preliminary data.</text>
</comment>
<dbReference type="Proteomes" id="UP001596106">
    <property type="component" value="Unassembled WGS sequence"/>
</dbReference>
<name>A0ABW0IKT5_9BACT</name>
<accession>A0ABW0IKT5</accession>
<sequence length="128" mass="15096">MLLAFTPLLLLLAAAPRMYSIYQRKQIRKESVVTVGTVSHFELVKTRYWQYYRANTRFLVNEKSFVGKSRVIRTLSEGQLQGLRGETLPVIYEKGNPSNNVVLSTEEKFSQFEFMFPDSLHWTRQYFY</sequence>
<gene>
    <name evidence="1" type="ORF">ACFPMF_26605</name>
</gene>
<organism evidence="1 2">
    <name type="scientific">Larkinella bovis</name>
    <dbReference type="NCBI Taxonomy" id="683041"/>
    <lineage>
        <taxon>Bacteria</taxon>
        <taxon>Pseudomonadati</taxon>
        <taxon>Bacteroidota</taxon>
        <taxon>Cytophagia</taxon>
        <taxon>Cytophagales</taxon>
        <taxon>Spirosomataceae</taxon>
        <taxon>Larkinella</taxon>
    </lineage>
</organism>
<reference evidence="2" key="1">
    <citation type="journal article" date="2019" name="Int. J. Syst. Evol. Microbiol.">
        <title>The Global Catalogue of Microorganisms (GCM) 10K type strain sequencing project: providing services to taxonomists for standard genome sequencing and annotation.</title>
        <authorList>
            <consortium name="The Broad Institute Genomics Platform"/>
            <consortium name="The Broad Institute Genome Sequencing Center for Infectious Disease"/>
            <person name="Wu L."/>
            <person name="Ma J."/>
        </authorList>
    </citation>
    <scope>NUCLEOTIDE SEQUENCE [LARGE SCALE GENOMIC DNA]</scope>
    <source>
        <strain evidence="2">CCUG 55250</strain>
    </source>
</reference>
<dbReference type="EMBL" id="JBHSMA010000017">
    <property type="protein sequence ID" value="MFC5412923.1"/>
    <property type="molecule type" value="Genomic_DNA"/>
</dbReference>
<evidence type="ECO:0008006" key="3">
    <source>
        <dbReference type="Google" id="ProtNLM"/>
    </source>
</evidence>
<evidence type="ECO:0000313" key="2">
    <source>
        <dbReference type="Proteomes" id="UP001596106"/>
    </source>
</evidence>
<proteinExistence type="predicted"/>